<evidence type="ECO:0000259" key="1">
    <source>
        <dbReference type="Pfam" id="PF13472"/>
    </source>
</evidence>
<dbReference type="AlphaFoldDB" id="A0A292YP14"/>
<accession>A0A292YP14</accession>
<evidence type="ECO:0000313" key="2">
    <source>
        <dbReference type="EMBL" id="GAX90210.1"/>
    </source>
</evidence>
<comment type="caution">
    <text evidence="2">The sequence shown here is derived from an EMBL/GenBank/DDBJ whole genome shotgun (WGS) entry which is preliminary data.</text>
</comment>
<evidence type="ECO:0000313" key="3">
    <source>
        <dbReference type="Proteomes" id="UP000217785"/>
    </source>
</evidence>
<gene>
    <name evidence="2" type="ORF">EFBL_1836</name>
</gene>
<keyword evidence="3" id="KW-1185">Reference proteome</keyword>
<proteinExistence type="predicted"/>
<dbReference type="EMBL" id="BDUF01000053">
    <property type="protein sequence ID" value="GAX90210.1"/>
    <property type="molecule type" value="Genomic_DNA"/>
</dbReference>
<dbReference type="InterPro" id="IPR013830">
    <property type="entry name" value="SGNH_hydro"/>
</dbReference>
<feature type="domain" description="SGNH hydrolase-type esterase" evidence="1">
    <location>
        <begin position="6"/>
        <end position="206"/>
    </location>
</feature>
<name>A0A292YP14_9BACL</name>
<dbReference type="Gene3D" id="3.40.50.1110">
    <property type="entry name" value="SGNH hydrolase"/>
    <property type="match status" value="1"/>
</dbReference>
<dbReference type="CDD" id="cd00229">
    <property type="entry name" value="SGNH_hydrolase"/>
    <property type="match status" value="1"/>
</dbReference>
<dbReference type="InterPro" id="IPR036514">
    <property type="entry name" value="SGNH_hydro_sf"/>
</dbReference>
<organism evidence="2 3">
    <name type="scientific">Effusibacillus lacus</name>
    <dbReference type="NCBI Taxonomy" id="1348429"/>
    <lineage>
        <taxon>Bacteria</taxon>
        <taxon>Bacillati</taxon>
        <taxon>Bacillota</taxon>
        <taxon>Bacilli</taxon>
        <taxon>Bacillales</taxon>
        <taxon>Alicyclobacillaceae</taxon>
        <taxon>Effusibacillus</taxon>
    </lineage>
</organism>
<dbReference type="Pfam" id="PF13472">
    <property type="entry name" value="Lipase_GDSL_2"/>
    <property type="match status" value="1"/>
</dbReference>
<dbReference type="SUPFAM" id="SSF52266">
    <property type="entry name" value="SGNH hydrolase"/>
    <property type="match status" value="1"/>
</dbReference>
<dbReference type="Proteomes" id="UP000217785">
    <property type="component" value="Unassembled WGS sequence"/>
</dbReference>
<dbReference type="RefSeq" id="WP_165912651.1">
    <property type="nucleotide sequence ID" value="NZ_BDUF01000053.1"/>
</dbReference>
<protein>
    <recommendedName>
        <fullName evidence="1">SGNH hydrolase-type esterase domain-containing protein</fullName>
    </recommendedName>
</protein>
<reference evidence="3" key="1">
    <citation type="submission" date="2017-07" db="EMBL/GenBank/DDBJ databases">
        <title>Draft genome sequence of Effusibacillus lacus strain skLN1.</title>
        <authorList>
            <person name="Watanabe M."/>
            <person name="Kojima H."/>
            <person name="Fukui M."/>
        </authorList>
    </citation>
    <scope>NUCLEOTIDE SEQUENCE [LARGE SCALE GENOMIC DNA]</scope>
    <source>
        <strain evidence="3">skLN1</strain>
    </source>
</reference>
<sequence>MIFYTALGDSITAGKGTSSPHFTYPNLITADLRTRSIKAQRFIIARNGWTSKSLLSAVRSGFPAPLHRASTISVWIGGNDIRWAGFSVVQGAPRNSLQRVLSIYESNLNSLLATIRRLSRAQLVLCTQYNPFPHSPLAIDAVSQLNDTITKMADLHHALLAPTHKWFAGLEPRLIAGYRTGRLEDAMRNFPFGPYPIHPNDEGHRVIARNLVPYVK</sequence>